<sequence>MVAGQALADVSMFMEMTVVLASFHISFYLDEDGKTHLPNAVGRLPGTIRLVVDQPRLVYAALIVYF</sequence>
<evidence type="ECO:0000313" key="1">
    <source>
        <dbReference type="EMBL" id="KIY46389.1"/>
    </source>
</evidence>
<accession>A0A0D7A7P9</accession>
<reference evidence="1 2" key="1">
    <citation type="journal article" date="2015" name="Fungal Genet. Biol.">
        <title>Evolution of novel wood decay mechanisms in Agaricales revealed by the genome sequences of Fistulina hepatica and Cylindrobasidium torrendii.</title>
        <authorList>
            <person name="Floudas D."/>
            <person name="Held B.W."/>
            <person name="Riley R."/>
            <person name="Nagy L.G."/>
            <person name="Koehler G."/>
            <person name="Ransdell A.S."/>
            <person name="Younus H."/>
            <person name="Chow J."/>
            <person name="Chiniquy J."/>
            <person name="Lipzen A."/>
            <person name="Tritt A."/>
            <person name="Sun H."/>
            <person name="Haridas S."/>
            <person name="LaButti K."/>
            <person name="Ohm R.A."/>
            <person name="Kues U."/>
            <person name="Blanchette R.A."/>
            <person name="Grigoriev I.V."/>
            <person name="Minto R.E."/>
            <person name="Hibbett D.S."/>
        </authorList>
    </citation>
    <scope>NUCLEOTIDE SEQUENCE [LARGE SCALE GENOMIC DNA]</scope>
    <source>
        <strain evidence="1 2">ATCC 64428</strain>
    </source>
</reference>
<proteinExistence type="predicted"/>
<name>A0A0D7A7P9_9AGAR</name>
<protein>
    <submittedName>
        <fullName evidence="1">Uncharacterized protein</fullName>
    </submittedName>
</protein>
<organism evidence="1 2">
    <name type="scientific">Fistulina hepatica ATCC 64428</name>
    <dbReference type="NCBI Taxonomy" id="1128425"/>
    <lineage>
        <taxon>Eukaryota</taxon>
        <taxon>Fungi</taxon>
        <taxon>Dikarya</taxon>
        <taxon>Basidiomycota</taxon>
        <taxon>Agaricomycotina</taxon>
        <taxon>Agaricomycetes</taxon>
        <taxon>Agaricomycetidae</taxon>
        <taxon>Agaricales</taxon>
        <taxon>Fistulinaceae</taxon>
        <taxon>Fistulina</taxon>
    </lineage>
</organism>
<dbReference type="OrthoDB" id="2789670at2759"/>
<dbReference type="Proteomes" id="UP000054144">
    <property type="component" value="Unassembled WGS sequence"/>
</dbReference>
<evidence type="ECO:0000313" key="2">
    <source>
        <dbReference type="Proteomes" id="UP000054144"/>
    </source>
</evidence>
<keyword evidence="2" id="KW-1185">Reference proteome</keyword>
<dbReference type="EMBL" id="KN882033">
    <property type="protein sequence ID" value="KIY46389.1"/>
    <property type="molecule type" value="Genomic_DNA"/>
</dbReference>
<gene>
    <name evidence="1" type="ORF">FISHEDRAFT_75642</name>
</gene>
<dbReference type="AlphaFoldDB" id="A0A0D7A7P9"/>